<evidence type="ECO:0000313" key="1">
    <source>
        <dbReference type="EMBL" id="MCW1925438.1"/>
    </source>
</evidence>
<reference evidence="1 2" key="1">
    <citation type="submission" date="2022-10" db="EMBL/GenBank/DDBJ databases">
        <title>Luteolibacter arcticus strain CCTCC AB 2014275, whole genome shotgun sequencing project.</title>
        <authorList>
            <person name="Zhao G."/>
            <person name="Shen L."/>
        </authorList>
    </citation>
    <scope>NUCLEOTIDE SEQUENCE [LARGE SCALE GENOMIC DNA]</scope>
    <source>
        <strain evidence="1 2">CCTCC AB 2014275</strain>
    </source>
</reference>
<keyword evidence="2" id="KW-1185">Reference proteome</keyword>
<comment type="caution">
    <text evidence="1">The sequence shown here is derived from an EMBL/GenBank/DDBJ whole genome shotgun (WGS) entry which is preliminary data.</text>
</comment>
<name>A0ABT3GPI6_9BACT</name>
<evidence type="ECO:0000313" key="2">
    <source>
        <dbReference type="Proteomes" id="UP001320876"/>
    </source>
</evidence>
<dbReference type="EMBL" id="JAPDDT010000014">
    <property type="protein sequence ID" value="MCW1925438.1"/>
    <property type="molecule type" value="Genomic_DNA"/>
</dbReference>
<evidence type="ECO:0008006" key="3">
    <source>
        <dbReference type="Google" id="ProtNLM"/>
    </source>
</evidence>
<sequence length="207" mass="23578">MTLPFPNNRLMRALLLVAVLPAILGSCARNVVVLNVSSKGSHYKVKEVLVTGRPIISKSDFYPWLRIENFNKPNGEPYYINSPIADEELERKLDLGKTYRFRLYITHQTGGYTDYHHAMLSKVEDGGASVIDASVCDVHGRRMEFGPADQADWILQSSKEQRDLGVYYNHGYDFPSCCSGGMIRWDVWQCPECRRKVDAFKSKTTSY</sequence>
<dbReference type="RefSeq" id="WP_264489545.1">
    <property type="nucleotide sequence ID" value="NZ_JAPDDT010000014.1"/>
</dbReference>
<organism evidence="1 2">
    <name type="scientific">Luteolibacter arcticus</name>
    <dbReference type="NCBI Taxonomy" id="1581411"/>
    <lineage>
        <taxon>Bacteria</taxon>
        <taxon>Pseudomonadati</taxon>
        <taxon>Verrucomicrobiota</taxon>
        <taxon>Verrucomicrobiia</taxon>
        <taxon>Verrucomicrobiales</taxon>
        <taxon>Verrucomicrobiaceae</taxon>
        <taxon>Luteolibacter</taxon>
    </lineage>
</organism>
<protein>
    <recommendedName>
        <fullName evidence="3">Lipoprotein</fullName>
    </recommendedName>
</protein>
<gene>
    <name evidence="1" type="ORF">OKA05_22950</name>
</gene>
<dbReference type="Proteomes" id="UP001320876">
    <property type="component" value="Unassembled WGS sequence"/>
</dbReference>
<proteinExistence type="predicted"/>
<accession>A0ABT3GPI6</accession>